<evidence type="ECO:0000256" key="1">
    <source>
        <dbReference type="SAM" id="Phobius"/>
    </source>
</evidence>
<reference evidence="2 3" key="1">
    <citation type="submission" date="2021-03" db="EMBL/GenBank/DDBJ databases">
        <title>Genomic and phenotypic characterization of Chloracidobacterium isolates provides evidence for multiple species.</title>
        <authorList>
            <person name="Saini M.K."/>
            <person name="Costas A.M.G."/>
            <person name="Tank M."/>
            <person name="Bryant D.A."/>
        </authorList>
    </citation>
    <scope>NUCLEOTIDE SEQUENCE [LARGE SCALE GENOMIC DNA]</scope>
    <source>
        <strain evidence="2 3">N</strain>
    </source>
</reference>
<gene>
    <name evidence="2" type="ORF">J8C05_10090</name>
</gene>
<keyword evidence="1" id="KW-0812">Transmembrane</keyword>
<feature type="transmembrane region" description="Helical" evidence="1">
    <location>
        <begin position="26"/>
        <end position="57"/>
    </location>
</feature>
<name>A0ABX8B3M1_9BACT</name>
<evidence type="ECO:0000313" key="3">
    <source>
        <dbReference type="Proteomes" id="UP000677668"/>
    </source>
</evidence>
<dbReference type="EMBL" id="CP072642">
    <property type="protein sequence ID" value="QUV93706.1"/>
    <property type="molecule type" value="Genomic_DNA"/>
</dbReference>
<evidence type="ECO:0008006" key="4">
    <source>
        <dbReference type="Google" id="ProtNLM"/>
    </source>
</evidence>
<proteinExistence type="predicted"/>
<dbReference type="RefSeq" id="WP_211422060.1">
    <property type="nucleotide sequence ID" value="NZ_CP072642.1"/>
</dbReference>
<keyword evidence="3" id="KW-1185">Reference proteome</keyword>
<dbReference type="InterPro" id="IPR045584">
    <property type="entry name" value="Pilin-like"/>
</dbReference>
<dbReference type="SUPFAM" id="SSF54523">
    <property type="entry name" value="Pili subunits"/>
    <property type="match status" value="1"/>
</dbReference>
<accession>A0ABX8B3M1</accession>
<keyword evidence="1" id="KW-1133">Transmembrane helix</keyword>
<evidence type="ECO:0000313" key="2">
    <source>
        <dbReference type="EMBL" id="QUV93706.1"/>
    </source>
</evidence>
<protein>
    <recommendedName>
        <fullName evidence="4">Type II secretion system protein GspG C-terminal domain-containing protein</fullName>
    </recommendedName>
</protein>
<feature type="transmembrane region" description="Helical" evidence="1">
    <location>
        <begin position="78"/>
        <end position="99"/>
    </location>
</feature>
<organism evidence="2 3">
    <name type="scientific">Chloracidobacterium sp. N</name>
    <dbReference type="NCBI Taxonomy" id="2821540"/>
    <lineage>
        <taxon>Bacteria</taxon>
        <taxon>Pseudomonadati</taxon>
        <taxon>Acidobacteriota</taxon>
        <taxon>Terriglobia</taxon>
        <taxon>Terriglobales</taxon>
        <taxon>Acidobacteriaceae</taxon>
        <taxon>Chloracidobacterium</taxon>
        <taxon>Chloracidobacterium aggregatum</taxon>
    </lineage>
</organism>
<keyword evidence="1" id="KW-0472">Membrane</keyword>
<sequence length="218" mass="23159">MQAGCVCGARAIAAPQTDEIVALPRVGQAVCGLTCAILGLGSFFIPWLIVPALLGAYASVRAYRRARREPAHFGGLRLAQVGVVLSSLVLPGLLLFGGYRAERWYADEQERARAASRARMLELALAIQAYQKQQGALPSPRLQELRTAGLAPNLVTDAWGKKLRYQPTGALAATSPLTTPLLTQYSIVSAGADGEFGTADDLVLRDGVFVPATPDAEK</sequence>
<dbReference type="Proteomes" id="UP000677668">
    <property type="component" value="Chromosome 1"/>
</dbReference>
<dbReference type="Gene3D" id="3.30.700.10">
    <property type="entry name" value="Glycoprotein, Type 4 Pilin"/>
    <property type="match status" value="1"/>
</dbReference>